<dbReference type="PROSITE" id="PS50113">
    <property type="entry name" value="PAC"/>
    <property type="match status" value="2"/>
</dbReference>
<dbReference type="InterPro" id="IPR013656">
    <property type="entry name" value="PAS_4"/>
</dbReference>
<keyword evidence="5" id="KW-1185">Reference proteome</keyword>
<dbReference type="Gene3D" id="3.30.70.270">
    <property type="match status" value="1"/>
</dbReference>
<evidence type="ECO:0000259" key="3">
    <source>
        <dbReference type="PROSITE" id="PS50887"/>
    </source>
</evidence>
<evidence type="ECO:0000313" key="4">
    <source>
        <dbReference type="EMBL" id="GGP27516.1"/>
    </source>
</evidence>
<dbReference type="PANTHER" id="PTHR44757:SF2">
    <property type="entry name" value="BIOFILM ARCHITECTURE MAINTENANCE PROTEIN MBAA"/>
    <property type="match status" value="1"/>
</dbReference>
<dbReference type="InterPro" id="IPR003018">
    <property type="entry name" value="GAF"/>
</dbReference>
<dbReference type="InterPro" id="IPR000014">
    <property type="entry name" value="PAS"/>
</dbReference>
<feature type="domain" description="PAC" evidence="2">
    <location>
        <begin position="254"/>
        <end position="306"/>
    </location>
</feature>
<dbReference type="SUPFAM" id="SSF55785">
    <property type="entry name" value="PYP-like sensor domain (PAS domain)"/>
    <property type="match status" value="3"/>
</dbReference>
<evidence type="ECO:0000313" key="5">
    <source>
        <dbReference type="Proteomes" id="UP000621859"/>
    </source>
</evidence>
<gene>
    <name evidence="4" type="ORF">GCM10010971_33350</name>
</gene>
<dbReference type="InterPro" id="IPR035965">
    <property type="entry name" value="PAS-like_dom_sf"/>
</dbReference>
<dbReference type="SMART" id="SM00091">
    <property type="entry name" value="PAS"/>
    <property type="match status" value="3"/>
</dbReference>
<dbReference type="NCBIfam" id="TIGR00229">
    <property type="entry name" value="sensory_box"/>
    <property type="match status" value="3"/>
</dbReference>
<dbReference type="SMART" id="SM00065">
    <property type="entry name" value="GAF"/>
    <property type="match status" value="1"/>
</dbReference>
<evidence type="ECO:0000259" key="1">
    <source>
        <dbReference type="PROSITE" id="PS50112"/>
    </source>
</evidence>
<dbReference type="InterPro" id="IPR043128">
    <property type="entry name" value="Rev_trsase/Diguanyl_cyclase"/>
</dbReference>
<evidence type="ECO:0000259" key="2">
    <source>
        <dbReference type="PROSITE" id="PS50113"/>
    </source>
</evidence>
<feature type="domain" description="GGDEF" evidence="3">
    <location>
        <begin position="630"/>
        <end position="765"/>
    </location>
</feature>
<proteinExistence type="predicted"/>
<dbReference type="Pfam" id="PF00990">
    <property type="entry name" value="GGDEF"/>
    <property type="match status" value="1"/>
</dbReference>
<dbReference type="InterPro" id="IPR029787">
    <property type="entry name" value="Nucleotide_cyclase"/>
</dbReference>
<feature type="domain" description="PAS" evidence="1">
    <location>
        <begin position="346"/>
        <end position="417"/>
    </location>
</feature>
<dbReference type="SMART" id="SM00267">
    <property type="entry name" value="GGDEF"/>
    <property type="match status" value="1"/>
</dbReference>
<name>A0ABQ2PQQ7_9NEIS</name>
<dbReference type="CDD" id="cd01949">
    <property type="entry name" value="GGDEF"/>
    <property type="match status" value="1"/>
</dbReference>
<dbReference type="InterPro" id="IPR052155">
    <property type="entry name" value="Biofilm_reg_signaling"/>
</dbReference>
<dbReference type="InterPro" id="IPR029016">
    <property type="entry name" value="GAF-like_dom_sf"/>
</dbReference>
<dbReference type="Pfam" id="PF01590">
    <property type="entry name" value="GAF"/>
    <property type="match status" value="1"/>
</dbReference>
<dbReference type="PROSITE" id="PS50112">
    <property type="entry name" value="PAS"/>
    <property type="match status" value="3"/>
</dbReference>
<dbReference type="SUPFAM" id="SSF55781">
    <property type="entry name" value="GAF domain-like"/>
    <property type="match status" value="1"/>
</dbReference>
<dbReference type="SUPFAM" id="SSF55073">
    <property type="entry name" value="Nucleotide cyclase"/>
    <property type="match status" value="1"/>
</dbReference>
<dbReference type="CDD" id="cd00130">
    <property type="entry name" value="PAS"/>
    <property type="match status" value="2"/>
</dbReference>
<dbReference type="Gene3D" id="3.30.450.20">
    <property type="entry name" value="PAS domain"/>
    <property type="match status" value="3"/>
</dbReference>
<feature type="domain" description="PAC" evidence="2">
    <location>
        <begin position="424"/>
        <end position="474"/>
    </location>
</feature>
<dbReference type="RefSeq" id="WP_188696555.1">
    <property type="nucleotide sequence ID" value="NZ_BMLY01000006.1"/>
</dbReference>
<dbReference type="Gene3D" id="3.30.450.40">
    <property type="match status" value="1"/>
</dbReference>
<feature type="domain" description="PAS" evidence="1">
    <location>
        <begin position="475"/>
        <end position="545"/>
    </location>
</feature>
<dbReference type="PANTHER" id="PTHR44757">
    <property type="entry name" value="DIGUANYLATE CYCLASE DGCP"/>
    <property type="match status" value="1"/>
</dbReference>
<dbReference type="InterPro" id="IPR000160">
    <property type="entry name" value="GGDEF_dom"/>
</dbReference>
<dbReference type="InterPro" id="IPR013767">
    <property type="entry name" value="PAS_fold"/>
</dbReference>
<dbReference type="Pfam" id="PF08448">
    <property type="entry name" value="PAS_4"/>
    <property type="match status" value="2"/>
</dbReference>
<reference evidence="5" key="1">
    <citation type="journal article" date="2019" name="Int. J. Syst. Evol. Microbiol.">
        <title>The Global Catalogue of Microorganisms (GCM) 10K type strain sequencing project: providing services to taxonomists for standard genome sequencing and annotation.</title>
        <authorList>
            <consortium name="The Broad Institute Genomics Platform"/>
            <consortium name="The Broad Institute Genome Sequencing Center for Infectious Disease"/>
            <person name="Wu L."/>
            <person name="Ma J."/>
        </authorList>
    </citation>
    <scope>NUCLEOTIDE SEQUENCE [LARGE SCALE GENOMIC DNA]</scope>
    <source>
        <strain evidence="5">CGMCC 1.8860</strain>
    </source>
</reference>
<dbReference type="NCBIfam" id="TIGR00254">
    <property type="entry name" value="GGDEF"/>
    <property type="match status" value="1"/>
</dbReference>
<dbReference type="EMBL" id="BMLY01000006">
    <property type="protein sequence ID" value="GGP27516.1"/>
    <property type="molecule type" value="Genomic_DNA"/>
</dbReference>
<dbReference type="PROSITE" id="PS50887">
    <property type="entry name" value="GGDEF"/>
    <property type="match status" value="1"/>
</dbReference>
<dbReference type="InterPro" id="IPR000700">
    <property type="entry name" value="PAS-assoc_C"/>
</dbReference>
<feature type="domain" description="PAS" evidence="1">
    <location>
        <begin position="181"/>
        <end position="251"/>
    </location>
</feature>
<dbReference type="Proteomes" id="UP000621859">
    <property type="component" value="Unassembled WGS sequence"/>
</dbReference>
<dbReference type="Pfam" id="PF00989">
    <property type="entry name" value="PAS"/>
    <property type="match status" value="1"/>
</dbReference>
<sequence>MIVAPIPPDEEARLQALNQLNLLNSDPDPALDRLTRLAAKVFGVENALISLVAADFQFFKSCYGFTGKRTARDVSFCGHTIIEDDLLVMEDARVDPRFHDNPSVIGPPYIRFCAGKALKTLSGYRIGSLCVFDPHPRKLDEAGIHMLVDVATLVQKELHAREFAIRASLSQARASEEIIHQESLFRSTFDQAAVGLAHRSLDGDWLRVNARFANLLGYNVTSLLAVPLDELLDVEAAARMAARRERLINGGEVERSEEQILHRDGHKVWVEFTYSLFRGDTGQPWFLVLVAQDISARKAAEARLQELQASLQAEVTARTQQLSSANVQLARALGELRVIQDQTLIKKRRLSDTLDTALEAFVGATPEGTILEWNQQASEIFGWTRDEALGSNFADLIIMPEHRDEVRAAVRAYVEFADLPQLFERGEMHARHKDGHPVEVEKTVSPIWDNGRYLFNIFLHDISARKHAEAQLRESQEQLQTIMDNVPVLIGYIESTLRCRYMNATYEDWFGRDPQLIMDLPIPDVVSPEEWQLIEGLIRSALAGKKCAGDIHLDSGDKPRDVRLSMVPDVAPDGHVRGCYALGVDLTDRKRLEETLRREAMEDPLTGLPNRRAILQLIEQACERQARHPQALAVFFLDLDGFKAVNDRFGHDAGDEVLTTFGRRLQACVRKTDAVARLAGDEFTILLEDLQNPQIDATRVAQKIVQAMQQPFDLGEHQITLSTSIGIALHQPGEPVNAEELLSAADAAMYEVKQTTKNGYRFAPAVGGSTEEGKTA</sequence>
<accession>A0ABQ2PQQ7</accession>
<organism evidence="4 5">
    <name type="scientific">Silvimonas amylolytica</name>
    <dbReference type="NCBI Taxonomy" id="449663"/>
    <lineage>
        <taxon>Bacteria</taxon>
        <taxon>Pseudomonadati</taxon>
        <taxon>Pseudomonadota</taxon>
        <taxon>Betaproteobacteria</taxon>
        <taxon>Neisseriales</taxon>
        <taxon>Chitinibacteraceae</taxon>
        <taxon>Silvimonas</taxon>
    </lineage>
</organism>
<dbReference type="InterPro" id="IPR001610">
    <property type="entry name" value="PAC"/>
</dbReference>
<dbReference type="SMART" id="SM00086">
    <property type="entry name" value="PAC"/>
    <property type="match status" value="2"/>
</dbReference>
<comment type="caution">
    <text evidence="4">The sequence shown here is derived from an EMBL/GenBank/DDBJ whole genome shotgun (WGS) entry which is preliminary data.</text>
</comment>
<protein>
    <submittedName>
        <fullName evidence="4">Sensor domain-containing diguanylate cyclase</fullName>
    </submittedName>
</protein>